<reference evidence="3 4" key="1">
    <citation type="submission" date="2014-11" db="EMBL/GenBank/DDBJ databases">
        <title>Draft genome sequence of Chelonobacter oris 1662T, associated with respiratory disease in Hermann's Tortoises.</title>
        <authorList>
            <person name="Kudirkiene E."/>
            <person name="Hansen M.J."/>
            <person name="Bojesen A.M."/>
        </authorList>
    </citation>
    <scope>NUCLEOTIDE SEQUENCE [LARGE SCALE GENOMIC DNA]</scope>
    <source>
        <strain evidence="3 4">1662</strain>
    </source>
</reference>
<dbReference type="InterPro" id="IPR000683">
    <property type="entry name" value="Gfo/Idh/MocA-like_OxRdtase_N"/>
</dbReference>
<feature type="domain" description="GFO/IDH/MocA-like oxidoreductase" evidence="2">
    <location>
        <begin position="130"/>
        <end position="250"/>
    </location>
</feature>
<comment type="caution">
    <text evidence="3">The sequence shown here is derived from an EMBL/GenBank/DDBJ whole genome shotgun (WGS) entry which is preliminary data.</text>
</comment>
<dbReference type="EMBL" id="JSUM01000016">
    <property type="protein sequence ID" value="KGQ69590.1"/>
    <property type="molecule type" value="Genomic_DNA"/>
</dbReference>
<proteinExistence type="predicted"/>
<keyword evidence="4" id="KW-1185">Reference proteome</keyword>
<dbReference type="PANTHER" id="PTHR43377">
    <property type="entry name" value="BILIVERDIN REDUCTASE A"/>
    <property type="match status" value="1"/>
</dbReference>
<dbReference type="RefSeq" id="WP_034617701.1">
    <property type="nucleotide sequence ID" value="NZ_JSUM01000016.1"/>
</dbReference>
<dbReference type="GO" id="GO:0000166">
    <property type="term" value="F:nucleotide binding"/>
    <property type="evidence" value="ECO:0007669"/>
    <property type="project" value="InterPro"/>
</dbReference>
<dbReference type="OrthoDB" id="9801953at2"/>
<dbReference type="Gene3D" id="3.30.360.10">
    <property type="entry name" value="Dihydrodipicolinate Reductase, domain 2"/>
    <property type="match status" value="1"/>
</dbReference>
<dbReference type="PANTHER" id="PTHR43377:SF1">
    <property type="entry name" value="BILIVERDIN REDUCTASE A"/>
    <property type="match status" value="1"/>
</dbReference>
<evidence type="ECO:0000259" key="2">
    <source>
        <dbReference type="Pfam" id="PF22725"/>
    </source>
</evidence>
<protein>
    <submittedName>
        <fullName evidence="3">Oxidoreductase</fullName>
    </submittedName>
</protein>
<dbReference type="InterPro" id="IPR051450">
    <property type="entry name" value="Gfo/Idh/MocA_Oxidoreductases"/>
</dbReference>
<dbReference type="STRING" id="505317.OA57_10900"/>
<feature type="domain" description="Gfo/Idh/MocA-like oxidoreductase N-terminal" evidence="1">
    <location>
        <begin position="4"/>
        <end position="121"/>
    </location>
</feature>
<sequence length="358" mass="39884">MKTIKTALIGCGFFGRQLAAGFRQNGAELVGVNDINHQLAAALATKSGCRPYLDVDEMLTLHKPDLVLIATYNSAHREAAEKALNAGSAVFIETPFAVETADCHHISTLAEQRGKPIFIGHVLRTLPGLLKAKQLIEADALGKITVARANRQRWIDSARDKAWWKNDINLTGGKLLHEIHELDLLCWLLGEVESVYAQSTNRAHPDTPDNHDIIQLLMQFKNGVFGSLEMGTAYRLHEWGIAIHGELGSLAVNFFTSTLTLSFADGHRQQFNLYDEFEADLSLRENGKSTQKYNQINGLCPFWLSRAVEIEALSVIRHLQQKQHSVLHDSPMRAVCVAAAAKRSIREKTLINVEYRSQ</sequence>
<gene>
    <name evidence="3" type="ORF">OA57_10900</name>
</gene>
<dbReference type="SUPFAM" id="SSF55347">
    <property type="entry name" value="Glyceraldehyde-3-phosphate dehydrogenase-like, C-terminal domain"/>
    <property type="match status" value="1"/>
</dbReference>
<dbReference type="Proteomes" id="UP000030380">
    <property type="component" value="Unassembled WGS sequence"/>
</dbReference>
<accession>A0A0A3AR85</accession>
<dbReference type="InterPro" id="IPR055170">
    <property type="entry name" value="GFO_IDH_MocA-like_dom"/>
</dbReference>
<dbReference type="Pfam" id="PF22725">
    <property type="entry name" value="GFO_IDH_MocA_C3"/>
    <property type="match status" value="1"/>
</dbReference>
<name>A0A0A3AR85_9PAST</name>
<dbReference type="Gene3D" id="3.40.50.720">
    <property type="entry name" value="NAD(P)-binding Rossmann-like Domain"/>
    <property type="match status" value="1"/>
</dbReference>
<dbReference type="SUPFAM" id="SSF51735">
    <property type="entry name" value="NAD(P)-binding Rossmann-fold domains"/>
    <property type="match status" value="1"/>
</dbReference>
<organism evidence="3 4">
    <name type="scientific">Chelonobacter oris</name>
    <dbReference type="NCBI Taxonomy" id="505317"/>
    <lineage>
        <taxon>Bacteria</taxon>
        <taxon>Pseudomonadati</taxon>
        <taxon>Pseudomonadota</taxon>
        <taxon>Gammaproteobacteria</taxon>
        <taxon>Pasteurellales</taxon>
        <taxon>Pasteurellaceae</taxon>
        <taxon>Chelonobacter</taxon>
    </lineage>
</organism>
<dbReference type="AlphaFoldDB" id="A0A0A3AR85"/>
<dbReference type="Pfam" id="PF01408">
    <property type="entry name" value="GFO_IDH_MocA"/>
    <property type="match status" value="1"/>
</dbReference>
<evidence type="ECO:0000313" key="3">
    <source>
        <dbReference type="EMBL" id="KGQ69590.1"/>
    </source>
</evidence>
<evidence type="ECO:0000259" key="1">
    <source>
        <dbReference type="Pfam" id="PF01408"/>
    </source>
</evidence>
<dbReference type="InterPro" id="IPR036291">
    <property type="entry name" value="NAD(P)-bd_dom_sf"/>
</dbReference>
<evidence type="ECO:0000313" key="4">
    <source>
        <dbReference type="Proteomes" id="UP000030380"/>
    </source>
</evidence>